<dbReference type="EMBL" id="BAAANO010000034">
    <property type="protein sequence ID" value="GAA2014078.1"/>
    <property type="molecule type" value="Genomic_DNA"/>
</dbReference>
<feature type="transmembrane region" description="Helical" evidence="1">
    <location>
        <begin position="132"/>
        <end position="149"/>
    </location>
</feature>
<feature type="transmembrane region" description="Helical" evidence="1">
    <location>
        <begin position="392"/>
        <end position="410"/>
    </location>
</feature>
<comment type="caution">
    <text evidence="2">The sequence shown here is derived from an EMBL/GenBank/DDBJ whole genome shotgun (WGS) entry which is preliminary data.</text>
</comment>
<feature type="transmembrane region" description="Helical" evidence="1">
    <location>
        <begin position="350"/>
        <end position="371"/>
    </location>
</feature>
<accession>A0ABN2TN52</accession>
<feature type="transmembrane region" description="Helical" evidence="1">
    <location>
        <begin position="203"/>
        <end position="223"/>
    </location>
</feature>
<keyword evidence="1" id="KW-1133">Transmembrane helix</keyword>
<dbReference type="InterPro" id="IPR030191">
    <property type="entry name" value="CodB"/>
</dbReference>
<organism evidence="2 3">
    <name type="scientific">Brevibacterium samyangense</name>
    <dbReference type="NCBI Taxonomy" id="366888"/>
    <lineage>
        <taxon>Bacteria</taxon>
        <taxon>Bacillati</taxon>
        <taxon>Actinomycetota</taxon>
        <taxon>Actinomycetes</taxon>
        <taxon>Micrococcales</taxon>
        <taxon>Brevibacteriaceae</taxon>
        <taxon>Brevibacterium</taxon>
    </lineage>
</organism>
<dbReference type="PANTHER" id="PTHR30569:SF0">
    <property type="entry name" value="CYTOSINE PERMEASE"/>
    <property type="match status" value="1"/>
</dbReference>
<feature type="transmembrane region" description="Helical" evidence="1">
    <location>
        <begin position="325"/>
        <end position="344"/>
    </location>
</feature>
<feature type="transmembrane region" description="Helical" evidence="1">
    <location>
        <begin position="161"/>
        <end position="183"/>
    </location>
</feature>
<dbReference type="PANTHER" id="PTHR30569">
    <property type="entry name" value="CYTOSINE TRANSPORTER CODB"/>
    <property type="match status" value="1"/>
</dbReference>
<sequence>MSTPSSTEVSYLLDSAGPTPRMSRGSLAMAWYGVVSAMFFVYIGAAMAVAYGTRDALIGIALAIAAYTFINILLSKRALHTRASVAQFSRTILGNSGSIVATIIFATVAIYYAVFEGIIVAFAFQAMFGGPMWMWSLIVVLYSTPLVVGRVRNFLDKLNGWLMPVYWLGLVAAVVIAGVKYGFESTWLTQGPELALPFASGGPGWLATFAAYMGSWIMMMYTVDYAAMGQRKDAVFHSNYTFGWLFYTLAFGVNALIGIFLTFTIPGVEASETGIAGGLVGLMGIFGLLVVFVSQTRINTANYWLAFENLALFGRRALKIKAPTWAFAVVGAILIYLIMLLPITEYILLALAWQGIVVTAWVGIAVTHAILDKIGEHGNVQDEDYRAFNRPGIIAWVVATTVGLLVLNLAPSGATWGPIVTTVLGAVLYLALQPVFKEKTALKDAVSHGMEPIPSKPEAVAV</sequence>
<feature type="transmembrane region" description="Helical" evidence="1">
    <location>
        <begin position="99"/>
        <end position="126"/>
    </location>
</feature>
<evidence type="ECO:0000313" key="3">
    <source>
        <dbReference type="Proteomes" id="UP001500755"/>
    </source>
</evidence>
<keyword evidence="3" id="KW-1185">Reference proteome</keyword>
<reference evidence="2 3" key="1">
    <citation type="journal article" date="2019" name="Int. J. Syst. Evol. Microbiol.">
        <title>The Global Catalogue of Microorganisms (GCM) 10K type strain sequencing project: providing services to taxonomists for standard genome sequencing and annotation.</title>
        <authorList>
            <consortium name="The Broad Institute Genomics Platform"/>
            <consortium name="The Broad Institute Genome Sequencing Center for Infectious Disease"/>
            <person name="Wu L."/>
            <person name="Ma J."/>
        </authorList>
    </citation>
    <scope>NUCLEOTIDE SEQUENCE [LARGE SCALE GENOMIC DNA]</scope>
    <source>
        <strain evidence="2 3">JCM 14546</strain>
    </source>
</reference>
<dbReference type="Proteomes" id="UP001500755">
    <property type="component" value="Unassembled WGS sequence"/>
</dbReference>
<proteinExistence type="predicted"/>
<feature type="transmembrane region" description="Helical" evidence="1">
    <location>
        <begin position="416"/>
        <end position="432"/>
    </location>
</feature>
<feature type="transmembrane region" description="Helical" evidence="1">
    <location>
        <begin position="244"/>
        <end position="268"/>
    </location>
</feature>
<feature type="transmembrane region" description="Helical" evidence="1">
    <location>
        <begin position="29"/>
        <end position="50"/>
    </location>
</feature>
<keyword evidence="1" id="KW-0472">Membrane</keyword>
<name>A0ABN2TN52_9MICO</name>
<gene>
    <name evidence="2" type="ORF">GCM10009755_27180</name>
</gene>
<dbReference type="Gene3D" id="1.10.4160.10">
    <property type="entry name" value="Hydantoin permease"/>
    <property type="match status" value="1"/>
</dbReference>
<protein>
    <submittedName>
        <fullName evidence="2">Allantoin permease</fullName>
    </submittedName>
</protein>
<feature type="transmembrane region" description="Helical" evidence="1">
    <location>
        <begin position="274"/>
        <end position="293"/>
    </location>
</feature>
<keyword evidence="1" id="KW-0812">Transmembrane</keyword>
<evidence type="ECO:0000313" key="2">
    <source>
        <dbReference type="EMBL" id="GAA2014078.1"/>
    </source>
</evidence>
<feature type="transmembrane region" description="Helical" evidence="1">
    <location>
        <begin position="56"/>
        <end position="74"/>
    </location>
</feature>
<evidence type="ECO:0000256" key="1">
    <source>
        <dbReference type="SAM" id="Phobius"/>
    </source>
</evidence>